<sequence>MTNPSSGLPPSAVFTYHESLHAISLPPLASWLITLRQPDQLVRLNDLLERYKTPQSYHRVDTRLVESSELPPGSPVSDSNIEEVNRKRGTSREVVELEDGETIDGYWANRNGLDLVPDQQVADGERLKLEDEIQATDLPTPITAGIPSITQTEDALKAIPPTGPQAEIPPTPISANPADLSPPLPTHPLPPGGPTRKVRELRLDLRTLDAAALFALETWRREELGLEQLSIEVPDSVWYKESTPTPTPSPPPRPTSTGRNRGRPRKSTEPMIITHDPNCQAEAVAEGEAEAEADVDSVLGLSLGESQARNADTVMEEQIGTDNRVVKALKSNEDEKASLHAAGQVNRSEVPDILEPIAELSRRAISEEAGNSTQIPVSTNLDHPDGTSFDDKTAAPVPIAGLATGDQFEAGPSSPHARTSEQPDPVPAQEPAEEVPRTPSPDKLLNDIFNEKEDDDPDFIPPPSPPARRTRTRRGRKSELKDQVPNKGATKVSFDPNIEEIGLDNYQPIVKVKKSPDIIDLTRRSESLENAMKNDSSLPIEMPRGVGGKGRKSDFDVINFHLQSAKNPNKRSAPVIANTNQGNPPHAKRARKIDRASYVFPTTETTTTRKGSVRFAVEIPERRSKSGTVIENPDQHKEDNEHNMDDEEDDEMDEVEEWGFLRSFS</sequence>
<dbReference type="VEuPathDB" id="FungiDB:I303_04773"/>
<feature type="compositionally biased region" description="Basic and acidic residues" evidence="1">
    <location>
        <begin position="382"/>
        <end position="393"/>
    </location>
</feature>
<dbReference type="Proteomes" id="UP000078595">
    <property type="component" value="Chromosome 5"/>
</dbReference>
<dbReference type="GeneID" id="28968472"/>
<evidence type="ECO:0000256" key="1">
    <source>
        <dbReference type="SAM" id="MobiDB-lite"/>
    </source>
</evidence>
<feature type="region of interest" description="Disordered" evidence="1">
    <location>
        <begin position="159"/>
        <end position="196"/>
    </location>
</feature>
<evidence type="ECO:0000313" key="4">
    <source>
        <dbReference type="Proteomes" id="UP000078595"/>
    </source>
</evidence>
<reference evidence="3" key="3">
    <citation type="submission" date="2024-02" db="EMBL/GenBank/DDBJ databases">
        <title>Comparative genomics of Cryptococcus and Kwoniella reveals pathogenesis evolution and contrasting modes of karyotype evolution via chromosome fusion or intercentromeric recombination.</title>
        <authorList>
            <person name="Coelho M.A."/>
            <person name="David-Palma M."/>
            <person name="Shea T."/>
            <person name="Bowers K."/>
            <person name="McGinley-Smith S."/>
            <person name="Mohammad A.W."/>
            <person name="Gnirke A."/>
            <person name="Yurkov A.M."/>
            <person name="Nowrousian M."/>
            <person name="Sun S."/>
            <person name="Cuomo C.A."/>
            <person name="Heitman J."/>
        </authorList>
    </citation>
    <scope>NUCLEOTIDE SEQUENCE</scope>
    <source>
        <strain evidence="3">CBS 10117</strain>
    </source>
</reference>
<dbReference type="RefSeq" id="XP_018263280.1">
    <property type="nucleotide sequence ID" value="XM_018408069.1"/>
</dbReference>
<dbReference type="AlphaFoldDB" id="A0A1A6A5W1"/>
<feature type="compositionally biased region" description="Polar residues" evidence="1">
    <location>
        <begin position="369"/>
        <end position="381"/>
    </location>
</feature>
<organism evidence="2">
    <name type="scientific">Kwoniella dejecticola CBS 10117</name>
    <dbReference type="NCBI Taxonomy" id="1296121"/>
    <lineage>
        <taxon>Eukaryota</taxon>
        <taxon>Fungi</taxon>
        <taxon>Dikarya</taxon>
        <taxon>Basidiomycota</taxon>
        <taxon>Agaricomycotina</taxon>
        <taxon>Tremellomycetes</taxon>
        <taxon>Tremellales</taxon>
        <taxon>Cryptococcaceae</taxon>
        <taxon>Kwoniella</taxon>
    </lineage>
</organism>
<dbReference type="EMBL" id="CP144534">
    <property type="protein sequence ID" value="WWC61665.1"/>
    <property type="molecule type" value="Genomic_DNA"/>
</dbReference>
<feature type="compositionally biased region" description="Pro residues" evidence="1">
    <location>
        <begin position="180"/>
        <end position="193"/>
    </location>
</feature>
<feature type="region of interest" description="Disordered" evidence="1">
    <location>
        <begin position="621"/>
        <end position="665"/>
    </location>
</feature>
<reference evidence="3" key="2">
    <citation type="submission" date="2013-07" db="EMBL/GenBank/DDBJ databases">
        <authorList>
            <consortium name="The Broad Institute Genome Sequencing Platform"/>
            <person name="Cuomo C."/>
            <person name="Litvintseva A."/>
            <person name="Chen Y."/>
            <person name="Heitman J."/>
            <person name="Sun S."/>
            <person name="Springer D."/>
            <person name="Dromer F."/>
            <person name="Young S.K."/>
            <person name="Zeng Q."/>
            <person name="Gargeya S."/>
            <person name="Fitzgerald M."/>
            <person name="Abouelleil A."/>
            <person name="Alvarado L."/>
            <person name="Berlin A.M."/>
            <person name="Chapman S.B."/>
            <person name="Dewar J."/>
            <person name="Goldberg J."/>
            <person name="Griggs A."/>
            <person name="Gujja S."/>
            <person name="Hansen M."/>
            <person name="Howarth C."/>
            <person name="Imamovic A."/>
            <person name="Larimer J."/>
            <person name="McCowan C."/>
            <person name="Murphy C."/>
            <person name="Pearson M."/>
            <person name="Priest M."/>
            <person name="Roberts A."/>
            <person name="Saif S."/>
            <person name="Shea T."/>
            <person name="Sykes S."/>
            <person name="Wortman J."/>
            <person name="Nusbaum C."/>
            <person name="Birren B."/>
        </authorList>
    </citation>
    <scope>NUCLEOTIDE SEQUENCE</scope>
    <source>
        <strain evidence="3">CBS 10117</strain>
    </source>
</reference>
<dbReference type="OrthoDB" id="2594942at2759"/>
<evidence type="ECO:0000313" key="2">
    <source>
        <dbReference type="EMBL" id="OBR85438.1"/>
    </source>
</evidence>
<proteinExistence type="predicted"/>
<feature type="region of interest" description="Disordered" evidence="1">
    <location>
        <begin position="564"/>
        <end position="590"/>
    </location>
</feature>
<feature type="region of interest" description="Disordered" evidence="1">
    <location>
        <begin position="67"/>
        <end position="87"/>
    </location>
</feature>
<accession>A0A1A6A5W1</accession>
<protein>
    <submittedName>
        <fullName evidence="2">Uncharacterized protein</fullName>
    </submittedName>
</protein>
<feature type="region of interest" description="Disordered" evidence="1">
    <location>
        <begin position="530"/>
        <end position="552"/>
    </location>
</feature>
<feature type="compositionally biased region" description="Pro residues" evidence="1">
    <location>
        <begin position="245"/>
        <end position="254"/>
    </location>
</feature>
<keyword evidence="4" id="KW-1185">Reference proteome</keyword>
<feature type="compositionally biased region" description="Basic and acidic residues" evidence="1">
    <location>
        <begin position="633"/>
        <end position="643"/>
    </location>
</feature>
<dbReference type="KEGG" id="kdj:28968472"/>
<evidence type="ECO:0000313" key="3">
    <source>
        <dbReference type="EMBL" id="WWC61665.1"/>
    </source>
</evidence>
<name>A0A1A6A5W1_9TREE</name>
<gene>
    <name evidence="2" type="ORF">I303_04773</name>
    <name evidence="3" type="ORF">I303_104250</name>
</gene>
<feature type="compositionally biased region" description="Pro residues" evidence="1">
    <location>
        <begin position="161"/>
        <end position="172"/>
    </location>
</feature>
<feature type="compositionally biased region" description="Acidic residues" evidence="1">
    <location>
        <begin position="644"/>
        <end position="657"/>
    </location>
</feature>
<reference evidence="2" key="1">
    <citation type="submission" date="2013-07" db="EMBL/GenBank/DDBJ databases">
        <title>The Genome Sequence of Cryptococcus dejecticola CBS10117.</title>
        <authorList>
            <consortium name="The Broad Institute Genome Sequencing Platform"/>
            <person name="Cuomo C."/>
            <person name="Litvintseva A."/>
            <person name="Chen Y."/>
            <person name="Heitman J."/>
            <person name="Sun S."/>
            <person name="Springer D."/>
            <person name="Dromer F."/>
            <person name="Young S.K."/>
            <person name="Zeng Q."/>
            <person name="Gargeya S."/>
            <person name="Fitzgerald M."/>
            <person name="Abouelleil A."/>
            <person name="Alvarado L."/>
            <person name="Berlin A.M."/>
            <person name="Chapman S.B."/>
            <person name="Dewar J."/>
            <person name="Goldberg J."/>
            <person name="Griggs A."/>
            <person name="Gujja S."/>
            <person name="Hansen M."/>
            <person name="Howarth C."/>
            <person name="Imamovic A."/>
            <person name="Larimer J."/>
            <person name="McCowan C."/>
            <person name="Murphy C."/>
            <person name="Pearson M."/>
            <person name="Priest M."/>
            <person name="Roberts A."/>
            <person name="Saif S."/>
            <person name="Shea T."/>
            <person name="Sykes S."/>
            <person name="Wortman J."/>
            <person name="Nusbaum C."/>
            <person name="Birren B."/>
        </authorList>
    </citation>
    <scope>NUCLEOTIDE SEQUENCE [LARGE SCALE GENOMIC DNA]</scope>
    <source>
        <strain evidence="2">CBS 10117</strain>
    </source>
</reference>
<feature type="region of interest" description="Disordered" evidence="1">
    <location>
        <begin position="367"/>
        <end position="493"/>
    </location>
</feature>
<dbReference type="EMBL" id="KI894031">
    <property type="protein sequence ID" value="OBR85438.1"/>
    <property type="molecule type" value="Genomic_DNA"/>
</dbReference>
<feature type="region of interest" description="Disordered" evidence="1">
    <location>
        <begin position="240"/>
        <end position="271"/>
    </location>
</feature>